<accession>A0ACC2T1A8</accession>
<gene>
    <name evidence="1" type="ORF">DSO57_1029465</name>
</gene>
<comment type="caution">
    <text evidence="1">The sequence shown here is derived from an EMBL/GenBank/DDBJ whole genome shotgun (WGS) entry which is preliminary data.</text>
</comment>
<proteinExistence type="predicted"/>
<evidence type="ECO:0000313" key="1">
    <source>
        <dbReference type="EMBL" id="KAJ9068365.1"/>
    </source>
</evidence>
<name>A0ACC2T1A8_9FUNG</name>
<dbReference type="EMBL" id="QTSX02003745">
    <property type="protein sequence ID" value="KAJ9068365.1"/>
    <property type="molecule type" value="Genomic_DNA"/>
</dbReference>
<sequence>MRELEAQLDEVRSEIQEGRCRCNQVQFSALCVPHDGSGESTTPRQPTISAYKDDTISSFLGRQSLPSVFVIPPIPEETTHPNLSESFAGASQQNFFVCA</sequence>
<organism evidence="1 2">
    <name type="scientific">Entomophthora muscae</name>
    <dbReference type="NCBI Taxonomy" id="34485"/>
    <lineage>
        <taxon>Eukaryota</taxon>
        <taxon>Fungi</taxon>
        <taxon>Fungi incertae sedis</taxon>
        <taxon>Zoopagomycota</taxon>
        <taxon>Entomophthoromycotina</taxon>
        <taxon>Entomophthoromycetes</taxon>
        <taxon>Entomophthorales</taxon>
        <taxon>Entomophthoraceae</taxon>
        <taxon>Entomophthora</taxon>
    </lineage>
</organism>
<dbReference type="Proteomes" id="UP001165960">
    <property type="component" value="Unassembled WGS sequence"/>
</dbReference>
<evidence type="ECO:0000313" key="2">
    <source>
        <dbReference type="Proteomes" id="UP001165960"/>
    </source>
</evidence>
<protein>
    <submittedName>
        <fullName evidence="1">Uncharacterized protein</fullName>
    </submittedName>
</protein>
<reference evidence="1" key="1">
    <citation type="submission" date="2022-04" db="EMBL/GenBank/DDBJ databases">
        <title>Genome of the entomopathogenic fungus Entomophthora muscae.</title>
        <authorList>
            <person name="Elya C."/>
            <person name="Lovett B.R."/>
            <person name="Lee E."/>
            <person name="Macias A.M."/>
            <person name="Hajek A.E."/>
            <person name="De Bivort B.L."/>
            <person name="Kasson M.T."/>
            <person name="De Fine Licht H.H."/>
            <person name="Stajich J.E."/>
        </authorList>
    </citation>
    <scope>NUCLEOTIDE SEQUENCE</scope>
    <source>
        <strain evidence="1">Berkeley</strain>
    </source>
</reference>
<keyword evidence="2" id="KW-1185">Reference proteome</keyword>